<name>A0A0D0D382_9AGAM</name>
<organism evidence="1 2">
    <name type="scientific">Paxillus rubicundulus Ve08.2h10</name>
    <dbReference type="NCBI Taxonomy" id="930991"/>
    <lineage>
        <taxon>Eukaryota</taxon>
        <taxon>Fungi</taxon>
        <taxon>Dikarya</taxon>
        <taxon>Basidiomycota</taxon>
        <taxon>Agaricomycotina</taxon>
        <taxon>Agaricomycetes</taxon>
        <taxon>Agaricomycetidae</taxon>
        <taxon>Boletales</taxon>
        <taxon>Paxilineae</taxon>
        <taxon>Paxillaceae</taxon>
        <taxon>Paxillus</taxon>
    </lineage>
</organism>
<dbReference type="InParanoid" id="A0A0D0D382"/>
<dbReference type="Proteomes" id="UP000054538">
    <property type="component" value="Unassembled WGS sequence"/>
</dbReference>
<dbReference type="OrthoDB" id="2690740at2759"/>
<sequence length="211" mass="24599">FDHLHFSWYNHYATSVSPTPYIFMIDYHLTLRDSKGENAPTLTHPFYLKKGHTNNSQTIPYLSAETFKHKSLYHNLEEVYNRLFEWLEMMTKNYLPSEYEVLVQLVPVLPSKATFLTLPFLSFPSSSTSICEAHQDAKDKGLCLVLPIRNFKGGSLLLKEQGLVLNLANGNFMVFRSAETMHFNLDYEGSQEFFMLHTDRTMDKWEERRNG</sequence>
<dbReference type="HOGENOM" id="CLU_087177_0_0_1"/>
<evidence type="ECO:0000313" key="2">
    <source>
        <dbReference type="Proteomes" id="UP000054538"/>
    </source>
</evidence>
<dbReference type="AlphaFoldDB" id="A0A0D0D382"/>
<reference evidence="2" key="2">
    <citation type="submission" date="2015-01" db="EMBL/GenBank/DDBJ databases">
        <title>Evolutionary Origins and Diversification of the Mycorrhizal Mutualists.</title>
        <authorList>
            <consortium name="DOE Joint Genome Institute"/>
            <consortium name="Mycorrhizal Genomics Consortium"/>
            <person name="Kohler A."/>
            <person name="Kuo A."/>
            <person name="Nagy L.G."/>
            <person name="Floudas D."/>
            <person name="Copeland A."/>
            <person name="Barry K.W."/>
            <person name="Cichocki N."/>
            <person name="Veneault-Fourrey C."/>
            <person name="LaButti K."/>
            <person name="Lindquist E.A."/>
            <person name="Lipzen A."/>
            <person name="Lundell T."/>
            <person name="Morin E."/>
            <person name="Murat C."/>
            <person name="Riley R."/>
            <person name="Ohm R."/>
            <person name="Sun H."/>
            <person name="Tunlid A."/>
            <person name="Henrissat B."/>
            <person name="Grigoriev I.V."/>
            <person name="Hibbett D.S."/>
            <person name="Martin F."/>
        </authorList>
    </citation>
    <scope>NUCLEOTIDE SEQUENCE [LARGE SCALE GENOMIC DNA]</scope>
    <source>
        <strain evidence="2">Ve08.2h10</strain>
    </source>
</reference>
<feature type="non-terminal residue" evidence="1">
    <location>
        <position position="1"/>
    </location>
</feature>
<dbReference type="Gene3D" id="3.60.130.30">
    <property type="match status" value="1"/>
</dbReference>
<accession>A0A0D0D382</accession>
<gene>
    <name evidence="1" type="ORF">PAXRUDRAFT_153670</name>
</gene>
<evidence type="ECO:0000313" key="1">
    <source>
        <dbReference type="EMBL" id="KIK82518.1"/>
    </source>
</evidence>
<protein>
    <submittedName>
        <fullName evidence="1">Uncharacterized protein</fullName>
    </submittedName>
</protein>
<keyword evidence="2" id="KW-1185">Reference proteome</keyword>
<proteinExistence type="predicted"/>
<dbReference type="EMBL" id="KN825620">
    <property type="protein sequence ID" value="KIK82518.1"/>
    <property type="molecule type" value="Genomic_DNA"/>
</dbReference>
<dbReference type="STRING" id="930991.A0A0D0D382"/>
<reference evidence="1 2" key="1">
    <citation type="submission" date="2014-04" db="EMBL/GenBank/DDBJ databases">
        <authorList>
            <consortium name="DOE Joint Genome Institute"/>
            <person name="Kuo A."/>
            <person name="Kohler A."/>
            <person name="Jargeat P."/>
            <person name="Nagy L.G."/>
            <person name="Floudas D."/>
            <person name="Copeland A."/>
            <person name="Barry K.W."/>
            <person name="Cichocki N."/>
            <person name="Veneault-Fourrey C."/>
            <person name="LaButti K."/>
            <person name="Lindquist E.A."/>
            <person name="Lipzen A."/>
            <person name="Lundell T."/>
            <person name="Morin E."/>
            <person name="Murat C."/>
            <person name="Sun H."/>
            <person name="Tunlid A."/>
            <person name="Henrissat B."/>
            <person name="Grigoriev I.V."/>
            <person name="Hibbett D.S."/>
            <person name="Martin F."/>
            <person name="Nordberg H.P."/>
            <person name="Cantor M.N."/>
            <person name="Hua S.X."/>
        </authorList>
    </citation>
    <scope>NUCLEOTIDE SEQUENCE [LARGE SCALE GENOMIC DNA]</scope>
    <source>
        <strain evidence="1 2">Ve08.2h10</strain>
    </source>
</reference>